<evidence type="ECO:0000259" key="1">
    <source>
        <dbReference type="PROSITE" id="PS51186"/>
    </source>
</evidence>
<gene>
    <name evidence="2" type="ORF">RT41_GL001112</name>
</gene>
<protein>
    <recommendedName>
        <fullName evidence="1">N-acetyltransferase domain-containing protein</fullName>
    </recommendedName>
</protein>
<dbReference type="EMBL" id="JXJU01000003">
    <property type="protein sequence ID" value="PCS00730.1"/>
    <property type="molecule type" value="Genomic_DNA"/>
</dbReference>
<comment type="caution">
    <text evidence="2">The sequence shown here is derived from an EMBL/GenBank/DDBJ whole genome shotgun (WGS) entry which is preliminary data.</text>
</comment>
<dbReference type="CDD" id="cd04301">
    <property type="entry name" value="NAT_SF"/>
    <property type="match status" value="1"/>
</dbReference>
<dbReference type="Proteomes" id="UP000218181">
    <property type="component" value="Unassembled WGS sequence"/>
</dbReference>
<dbReference type="Gene3D" id="3.40.630.30">
    <property type="match status" value="1"/>
</dbReference>
<evidence type="ECO:0000313" key="2">
    <source>
        <dbReference type="EMBL" id="PCS00730.1"/>
    </source>
</evidence>
<dbReference type="STRING" id="1291764.GCA_001311235_00723"/>
<dbReference type="InterPro" id="IPR016181">
    <property type="entry name" value="Acyl_CoA_acyltransferase"/>
</dbReference>
<organism evidence="2 3">
    <name type="scientific">Lactococcus fujiensis JCM 16395</name>
    <dbReference type="NCBI Taxonomy" id="1291764"/>
    <lineage>
        <taxon>Bacteria</taxon>
        <taxon>Bacillati</taxon>
        <taxon>Bacillota</taxon>
        <taxon>Bacilli</taxon>
        <taxon>Lactobacillales</taxon>
        <taxon>Streptococcaceae</taxon>
        <taxon>Lactococcus</taxon>
    </lineage>
</organism>
<dbReference type="OrthoDB" id="2242710at2"/>
<reference evidence="2 3" key="1">
    <citation type="submission" date="2014-12" db="EMBL/GenBank/DDBJ databases">
        <title>Draft genome sequences of 10 type strains of Lactococcus.</title>
        <authorList>
            <person name="Sun Z."/>
            <person name="Zhong Z."/>
            <person name="Liu W."/>
            <person name="Zhang W."/>
            <person name="Zhang H."/>
        </authorList>
    </citation>
    <scope>NUCLEOTIDE SEQUENCE [LARGE SCALE GENOMIC DNA]</scope>
    <source>
        <strain evidence="2 3">JCM 16395</strain>
    </source>
</reference>
<name>A0A2A5RN30_9LACT</name>
<feature type="domain" description="N-acetyltransferase" evidence="1">
    <location>
        <begin position="12"/>
        <end position="154"/>
    </location>
</feature>
<keyword evidence="3" id="KW-1185">Reference proteome</keyword>
<dbReference type="PROSITE" id="PS51186">
    <property type="entry name" value="GNAT"/>
    <property type="match status" value="1"/>
</dbReference>
<sequence length="156" mass="17901">MANLVSKRMQIKKYHAIDLDIYEAGLELRNKILRIPLGKSLYDENLSIEKENDFYGLFLENVLSATLGIFEESPIIAHLTSFAVEEKVQQMGVGSALLNFVENDLVKMGFKEIEVSARQTALGFYQKMGFEVSDGPIWNEDLEIWDFLMFKKLKDI</sequence>
<dbReference type="Pfam" id="PF13673">
    <property type="entry name" value="Acetyltransf_10"/>
    <property type="match status" value="1"/>
</dbReference>
<dbReference type="GO" id="GO:0016747">
    <property type="term" value="F:acyltransferase activity, transferring groups other than amino-acyl groups"/>
    <property type="evidence" value="ECO:0007669"/>
    <property type="project" value="InterPro"/>
</dbReference>
<evidence type="ECO:0000313" key="3">
    <source>
        <dbReference type="Proteomes" id="UP000218181"/>
    </source>
</evidence>
<dbReference type="AlphaFoldDB" id="A0A2A5RN30"/>
<proteinExistence type="predicted"/>
<dbReference type="SUPFAM" id="SSF55729">
    <property type="entry name" value="Acyl-CoA N-acyltransferases (Nat)"/>
    <property type="match status" value="1"/>
</dbReference>
<accession>A0A2A5RN30</accession>
<dbReference type="InterPro" id="IPR000182">
    <property type="entry name" value="GNAT_dom"/>
</dbReference>